<evidence type="ECO:0000313" key="1">
    <source>
        <dbReference type="EMBL" id="KAJ1674482.1"/>
    </source>
</evidence>
<comment type="caution">
    <text evidence="1">The sequence shown here is derived from an EMBL/GenBank/DDBJ whole genome shotgun (WGS) entry which is preliminary data.</text>
</comment>
<dbReference type="Proteomes" id="UP001145114">
    <property type="component" value="Unassembled WGS sequence"/>
</dbReference>
<feature type="non-terminal residue" evidence="1">
    <location>
        <position position="1"/>
    </location>
</feature>
<dbReference type="EMBL" id="JAMZIH010005932">
    <property type="protein sequence ID" value="KAJ1674482.1"/>
    <property type="molecule type" value="Genomic_DNA"/>
</dbReference>
<proteinExistence type="predicted"/>
<reference evidence="1" key="1">
    <citation type="submission" date="2022-06" db="EMBL/GenBank/DDBJ databases">
        <title>Phylogenomic reconstructions and comparative analyses of Kickxellomycotina fungi.</title>
        <authorList>
            <person name="Reynolds N.K."/>
            <person name="Stajich J.E."/>
            <person name="Barry K."/>
            <person name="Grigoriev I.V."/>
            <person name="Crous P."/>
            <person name="Smith M.E."/>
        </authorList>
    </citation>
    <scope>NUCLEOTIDE SEQUENCE</scope>
    <source>
        <strain evidence="1">RSA 2271</strain>
    </source>
</reference>
<evidence type="ECO:0000313" key="2">
    <source>
        <dbReference type="Proteomes" id="UP001145114"/>
    </source>
</evidence>
<accession>A0ACC1HDD4</accession>
<gene>
    <name evidence="1" type="ORF">EV182_003192</name>
</gene>
<sequence>GMYYQSLIMVITVSLSIVVLTATAWYIHEYLKRPPRAPPPHSEDVPKLDISKHVFLAVLAALTAACGMLRLALALVQSRVLQASVAARRKQKDNHQLNGSDEDDVSAGKRRWYVPPCVSPDTGQLTKRATRMLALLDLVLFALWTIVVTLMLFTTAIRPENLMSSVQKRSSFIEGMQLGVNDYYQVQRARIFLKRGDGNDDNDTGTNNTINSTENNDRPSFTNLKDSGTFDLRGAACFIAPTYPNKLSKAERSEWTDFPAICRVSLFSGVLGYAIAALLLALAVLTVIIAPRLISLCCKD</sequence>
<name>A0ACC1HDD4_9FUNG</name>
<protein>
    <submittedName>
        <fullName evidence="1">Uncharacterized protein</fullName>
    </submittedName>
</protein>
<organism evidence="1 2">
    <name type="scientific">Spiromyces aspiralis</name>
    <dbReference type="NCBI Taxonomy" id="68401"/>
    <lineage>
        <taxon>Eukaryota</taxon>
        <taxon>Fungi</taxon>
        <taxon>Fungi incertae sedis</taxon>
        <taxon>Zoopagomycota</taxon>
        <taxon>Kickxellomycotina</taxon>
        <taxon>Kickxellomycetes</taxon>
        <taxon>Kickxellales</taxon>
        <taxon>Kickxellaceae</taxon>
        <taxon>Spiromyces</taxon>
    </lineage>
</organism>
<keyword evidence="2" id="KW-1185">Reference proteome</keyword>